<evidence type="ECO:0000313" key="3">
    <source>
        <dbReference type="Proteomes" id="UP000322165"/>
    </source>
</evidence>
<proteinExistence type="predicted"/>
<feature type="chain" id="PRO_5022928748" description="Secreted protein" evidence="1">
    <location>
        <begin position="22"/>
        <end position="156"/>
    </location>
</feature>
<reference evidence="2 3" key="2">
    <citation type="submission" date="2019-09" db="EMBL/GenBank/DDBJ databases">
        <authorList>
            <person name="Mazur A."/>
        </authorList>
    </citation>
    <scope>NUCLEOTIDE SEQUENCE [LARGE SCALE GENOMIC DNA]</scope>
    <source>
        <strain evidence="2 3">3729k</strain>
    </source>
</reference>
<reference evidence="2 3" key="1">
    <citation type="submission" date="2019-09" db="EMBL/GenBank/DDBJ databases">
        <title>Arenimonas chukotkensis sp. nov., a bacterium isolated from Chukotka hot spring, Arctic region, Russia.</title>
        <authorList>
            <person name="Zayulina K.S."/>
            <person name="Prokofeva M.I."/>
            <person name="Elcheninov A.G."/>
            <person name="Novikov A."/>
            <person name="Kochetkova T.V."/>
            <person name="Kublanov I.V."/>
        </authorList>
    </citation>
    <scope>NUCLEOTIDE SEQUENCE [LARGE SCALE GENOMIC DNA]</scope>
    <source>
        <strain evidence="2 3">3729k</strain>
    </source>
</reference>
<gene>
    <name evidence="2" type="ORF">F0415_06425</name>
</gene>
<dbReference type="RefSeq" id="WP_149860386.1">
    <property type="nucleotide sequence ID" value="NZ_VUOD01000004.1"/>
</dbReference>
<keyword evidence="3" id="KW-1185">Reference proteome</keyword>
<dbReference type="EMBL" id="VUOD01000004">
    <property type="protein sequence ID" value="KAA2284887.1"/>
    <property type="molecule type" value="Genomic_DNA"/>
</dbReference>
<evidence type="ECO:0000313" key="2">
    <source>
        <dbReference type="EMBL" id="KAA2284887.1"/>
    </source>
</evidence>
<feature type="signal peptide" evidence="1">
    <location>
        <begin position="1"/>
        <end position="21"/>
    </location>
</feature>
<sequence length="156" mass="17139">MRRLLLPLALAAAVAAGHAQAQSFSSLEERMTESEFKAAGLDKLSEEELAALNAWLAREVGETAASALAEDRRGFPADRYEPDLIRSYVPGEFRGWSRKGELITLANGQVWEVLEVSSRLSVKLTDPAVTITRGVLGAWYFKVDGYNARASVKRVK</sequence>
<dbReference type="Proteomes" id="UP000322165">
    <property type="component" value="Unassembled WGS sequence"/>
</dbReference>
<evidence type="ECO:0000256" key="1">
    <source>
        <dbReference type="SAM" id="SignalP"/>
    </source>
</evidence>
<dbReference type="AlphaFoldDB" id="A0A5B2ZAB9"/>
<name>A0A5B2ZAB9_9GAMM</name>
<organism evidence="2 3">
    <name type="scientific">Arenimonas fontis</name>
    <dbReference type="NCBI Taxonomy" id="2608255"/>
    <lineage>
        <taxon>Bacteria</taxon>
        <taxon>Pseudomonadati</taxon>
        <taxon>Pseudomonadota</taxon>
        <taxon>Gammaproteobacteria</taxon>
        <taxon>Lysobacterales</taxon>
        <taxon>Lysobacteraceae</taxon>
        <taxon>Arenimonas</taxon>
    </lineage>
</organism>
<keyword evidence="1" id="KW-0732">Signal</keyword>
<accession>A0A5B2ZAB9</accession>
<comment type="caution">
    <text evidence="2">The sequence shown here is derived from an EMBL/GenBank/DDBJ whole genome shotgun (WGS) entry which is preliminary data.</text>
</comment>
<evidence type="ECO:0008006" key="4">
    <source>
        <dbReference type="Google" id="ProtNLM"/>
    </source>
</evidence>
<protein>
    <recommendedName>
        <fullName evidence="4">Secreted protein</fullName>
    </recommendedName>
</protein>